<reference evidence="2 3" key="1">
    <citation type="submission" date="2022-07" db="EMBL/GenBank/DDBJ databases">
        <title>Two temperate virus in Haloterrigena jeotgali A29.</title>
        <authorList>
            <person name="Deng X."/>
        </authorList>
    </citation>
    <scope>NUCLEOTIDE SEQUENCE [LARGE SCALE GENOMIC DNA]</scope>
    <source>
        <strain evidence="2 3">A29</strain>
    </source>
</reference>
<evidence type="ECO:0000313" key="3">
    <source>
        <dbReference type="Proteomes" id="UP001224926"/>
    </source>
</evidence>
<dbReference type="GeneID" id="84212946"/>
<keyword evidence="3" id="KW-1185">Reference proteome</keyword>
<gene>
    <name evidence="2" type="ORF">NP511_03350</name>
</gene>
<dbReference type="Proteomes" id="UP001224926">
    <property type="component" value="Chromosome"/>
</dbReference>
<name>A0AAF0PCK3_9EURY</name>
<dbReference type="EMBL" id="CP101873">
    <property type="protein sequence ID" value="WMT08676.1"/>
    <property type="molecule type" value="Genomic_DNA"/>
</dbReference>
<accession>A0AAF0PCK3</accession>
<organism evidence="2 3">
    <name type="scientific">Natrinema thermotolerans</name>
    <dbReference type="NCBI Taxonomy" id="121872"/>
    <lineage>
        <taxon>Archaea</taxon>
        <taxon>Methanobacteriati</taxon>
        <taxon>Methanobacteriota</taxon>
        <taxon>Stenosarchaea group</taxon>
        <taxon>Halobacteria</taxon>
        <taxon>Halobacteriales</taxon>
        <taxon>Natrialbaceae</taxon>
        <taxon>Natrinema</taxon>
    </lineage>
</organism>
<proteinExistence type="predicted"/>
<evidence type="ECO:0000313" key="2">
    <source>
        <dbReference type="EMBL" id="WMT08676.1"/>
    </source>
</evidence>
<dbReference type="Pfam" id="PF24463">
    <property type="entry name" value="DUF7577"/>
    <property type="match status" value="1"/>
</dbReference>
<feature type="domain" description="DUF7577" evidence="1">
    <location>
        <begin position="11"/>
        <end position="36"/>
    </location>
</feature>
<protein>
    <recommendedName>
        <fullName evidence="1">DUF7577 domain-containing protein</fullName>
    </recommendedName>
</protein>
<dbReference type="RefSeq" id="WP_158413746.1">
    <property type="nucleotide sequence ID" value="NZ_CP101873.1"/>
</dbReference>
<dbReference type="AlphaFoldDB" id="A0AAF0PCK3"/>
<dbReference type="InterPro" id="IPR055999">
    <property type="entry name" value="DUF7577"/>
</dbReference>
<evidence type="ECO:0000259" key="1">
    <source>
        <dbReference type="Pfam" id="PF24463"/>
    </source>
</evidence>
<sequence>MRSRTTSIDDPVTCRHCGTENEHLYTYCRRCTGHLPARPDARRRAGGPD</sequence>
<dbReference type="Gene3D" id="2.30.30.380">
    <property type="entry name" value="Zn-finger domain of Sec23/24"/>
    <property type="match status" value="1"/>
</dbReference>